<name>A0A1I7AL81_9ACTN</name>
<feature type="domain" description="DUF397" evidence="1">
    <location>
        <begin position="6"/>
        <end position="57"/>
    </location>
</feature>
<evidence type="ECO:0000313" key="3">
    <source>
        <dbReference type="Proteomes" id="UP000199165"/>
    </source>
</evidence>
<dbReference type="RefSeq" id="WP_092978709.1">
    <property type="nucleotide sequence ID" value="NZ_FPAT01000007.1"/>
</dbReference>
<gene>
    <name evidence="2" type="ORF">SAMN04487904_107185</name>
</gene>
<keyword evidence="3" id="KW-1185">Reference proteome</keyword>
<organism evidence="2 3">
    <name type="scientific">Actinopolyspora righensis</name>
    <dbReference type="NCBI Taxonomy" id="995060"/>
    <lineage>
        <taxon>Bacteria</taxon>
        <taxon>Bacillati</taxon>
        <taxon>Actinomycetota</taxon>
        <taxon>Actinomycetes</taxon>
        <taxon>Actinopolysporales</taxon>
        <taxon>Actinopolysporaceae</taxon>
        <taxon>Actinopolyspora</taxon>
        <taxon>Actinopolyspora alba group</taxon>
    </lineage>
</organism>
<dbReference type="InterPro" id="IPR007278">
    <property type="entry name" value="DUF397"/>
</dbReference>
<reference evidence="3" key="1">
    <citation type="submission" date="2016-10" db="EMBL/GenBank/DDBJ databases">
        <authorList>
            <person name="Varghese N."/>
            <person name="Submissions S."/>
        </authorList>
    </citation>
    <scope>NUCLEOTIDE SEQUENCE [LARGE SCALE GENOMIC DNA]</scope>
    <source>
        <strain evidence="3">DSM 45501</strain>
    </source>
</reference>
<dbReference type="STRING" id="995060.SAMN04487904_107185"/>
<proteinExistence type="predicted"/>
<evidence type="ECO:0000313" key="2">
    <source>
        <dbReference type="EMBL" id="SFT75697.1"/>
    </source>
</evidence>
<accession>A0A1I7AL81</accession>
<dbReference type="EMBL" id="FPAT01000007">
    <property type="protein sequence ID" value="SFT75697.1"/>
    <property type="molecule type" value="Genomic_DNA"/>
</dbReference>
<evidence type="ECO:0000259" key="1">
    <source>
        <dbReference type="Pfam" id="PF04149"/>
    </source>
</evidence>
<dbReference type="AlphaFoldDB" id="A0A1I7AL81"/>
<dbReference type="Proteomes" id="UP000199165">
    <property type="component" value="Unassembled WGS sequence"/>
</dbReference>
<dbReference type="Pfam" id="PF04149">
    <property type="entry name" value="DUF397"/>
    <property type="match status" value="1"/>
</dbReference>
<protein>
    <recommendedName>
        <fullName evidence="1">DUF397 domain-containing protein</fullName>
    </recommendedName>
</protein>
<sequence length="65" mass="7135">MSSASHWHKSSYSGNQTNCVEVGRLTDGAAIRDTKNRNAGHLTTTRTQWTAFITALKTNRSENGP</sequence>